<evidence type="ECO:0000256" key="1">
    <source>
        <dbReference type="SAM" id="MobiDB-lite"/>
    </source>
</evidence>
<feature type="region of interest" description="Disordered" evidence="1">
    <location>
        <begin position="1"/>
        <end position="55"/>
    </location>
</feature>
<dbReference type="AlphaFoldDB" id="A0A4Y9ZJP4"/>
<reference evidence="2 3" key="1">
    <citation type="submission" date="2019-02" db="EMBL/GenBank/DDBJ databases">
        <title>Genome sequencing of the rare red list fungi Hericium alpestre (H. flagellum).</title>
        <authorList>
            <person name="Buettner E."/>
            <person name="Kellner H."/>
        </authorList>
    </citation>
    <scope>NUCLEOTIDE SEQUENCE [LARGE SCALE GENOMIC DNA]</scope>
    <source>
        <strain evidence="2 3">DSM 108284</strain>
    </source>
</reference>
<protein>
    <submittedName>
        <fullName evidence="2">Uncharacterized protein</fullName>
    </submittedName>
</protein>
<evidence type="ECO:0000313" key="3">
    <source>
        <dbReference type="Proteomes" id="UP000298061"/>
    </source>
</evidence>
<feature type="compositionally biased region" description="Polar residues" evidence="1">
    <location>
        <begin position="1"/>
        <end position="11"/>
    </location>
</feature>
<gene>
    <name evidence="2" type="ORF">EWM64_g10133</name>
</gene>
<dbReference type="OrthoDB" id="3264586at2759"/>
<evidence type="ECO:0000313" key="2">
    <source>
        <dbReference type="EMBL" id="TFY73878.1"/>
    </source>
</evidence>
<organism evidence="2 3">
    <name type="scientific">Hericium alpestre</name>
    <dbReference type="NCBI Taxonomy" id="135208"/>
    <lineage>
        <taxon>Eukaryota</taxon>
        <taxon>Fungi</taxon>
        <taxon>Dikarya</taxon>
        <taxon>Basidiomycota</taxon>
        <taxon>Agaricomycotina</taxon>
        <taxon>Agaricomycetes</taxon>
        <taxon>Russulales</taxon>
        <taxon>Hericiaceae</taxon>
        <taxon>Hericium</taxon>
    </lineage>
</organism>
<comment type="caution">
    <text evidence="2">The sequence shown here is derived from an EMBL/GenBank/DDBJ whole genome shotgun (WGS) entry which is preliminary data.</text>
</comment>
<keyword evidence="3" id="KW-1185">Reference proteome</keyword>
<name>A0A4Y9ZJP4_9AGAM</name>
<sequence length="216" mass="24154">MPRATAKSTKAASRRPSTPAELEFDMDTDFDINWEDNGDEEDGAEDEERKSKPNDAQVTAILERARAKVMQAAAPATRKKYLGAHGKALREENDAFVLAGNAYIDQLLADTEDWMRPAQAQRATTAGIAQEWDEALRRVMAAVDAKQAVVDELSPLRRQRIDDATENFRAMEGQRQAQLRGLLRAARDQVNGVIEEEQVVADAAAWIRDFKKLLRC</sequence>
<feature type="compositionally biased region" description="Acidic residues" evidence="1">
    <location>
        <begin position="22"/>
        <end position="46"/>
    </location>
</feature>
<dbReference type="EMBL" id="SFCI01002460">
    <property type="protein sequence ID" value="TFY73878.1"/>
    <property type="molecule type" value="Genomic_DNA"/>
</dbReference>
<proteinExistence type="predicted"/>
<accession>A0A4Y9ZJP4</accession>
<dbReference type="Proteomes" id="UP000298061">
    <property type="component" value="Unassembled WGS sequence"/>
</dbReference>